<feature type="binding site" evidence="11">
    <location>
        <position position="115"/>
    </location>
    <ligand>
        <name>ATP</name>
        <dbReference type="ChEBI" id="CHEBI:30616"/>
    </ligand>
</feature>
<dbReference type="AlphaFoldDB" id="A0A816ATY1"/>
<dbReference type="OrthoDB" id="377346at2759"/>
<feature type="binding site" evidence="9">
    <location>
        <begin position="209"/>
        <end position="210"/>
    </location>
    <ligand>
        <name>ATP</name>
        <dbReference type="ChEBI" id="CHEBI:30616"/>
    </ligand>
</feature>
<dbReference type="GO" id="GO:0005524">
    <property type="term" value="F:ATP binding"/>
    <property type="evidence" value="ECO:0007669"/>
    <property type="project" value="UniProtKB-UniRule"/>
</dbReference>
<keyword evidence="3 9" id="KW-0547">Nucleotide-binding</keyword>
<dbReference type="PROSITE" id="PS50011">
    <property type="entry name" value="PROTEIN_KINASE_DOM"/>
    <property type="match status" value="1"/>
</dbReference>
<dbReference type="PANTHER" id="PTHR24350">
    <property type="entry name" value="SERINE/THREONINE-PROTEIN KINASE IAL-RELATED"/>
    <property type="match status" value="1"/>
</dbReference>
<evidence type="ECO:0000256" key="3">
    <source>
        <dbReference type="ARBA" id="ARBA00022741"/>
    </source>
</evidence>
<evidence type="ECO:0000313" key="18">
    <source>
        <dbReference type="Proteomes" id="UP000663832"/>
    </source>
</evidence>
<feature type="binding site" evidence="9">
    <location>
        <position position="92"/>
    </location>
    <ligand>
        <name>ATP</name>
        <dbReference type="ChEBI" id="CHEBI:30616"/>
    </ligand>
</feature>
<dbReference type="Gene3D" id="3.40.630.30">
    <property type="match status" value="1"/>
</dbReference>
<dbReference type="EC" id="2.7.11.1" evidence="12"/>
<keyword evidence="5 9" id="KW-0067">ATP-binding</keyword>
<dbReference type="Gene3D" id="1.10.510.10">
    <property type="entry name" value="Transferase(Phosphotransferase) domain 1"/>
    <property type="match status" value="1"/>
</dbReference>
<keyword evidence="2 12" id="KW-0808">Transferase</keyword>
<feature type="active site" description="Proton acceptor" evidence="8">
    <location>
        <position position="205"/>
    </location>
</feature>
<dbReference type="PROSITE" id="PS51186">
    <property type="entry name" value="GNAT"/>
    <property type="match status" value="1"/>
</dbReference>
<dbReference type="InterPro" id="IPR041496">
    <property type="entry name" value="YitH/HolE_GNAT"/>
</dbReference>
<comment type="similarity">
    <text evidence="12">Belongs to the protein kinase superfamily. Ser/Thr protein kinase family. Aurora subfamily.</text>
</comment>
<dbReference type="Gene3D" id="3.40.630.90">
    <property type="match status" value="1"/>
</dbReference>
<comment type="catalytic activity">
    <reaction evidence="7 12">
        <text>L-seryl-[protein] + ATP = O-phospho-L-seryl-[protein] + ADP + H(+)</text>
        <dbReference type="Rhea" id="RHEA:17989"/>
        <dbReference type="Rhea" id="RHEA-COMP:9863"/>
        <dbReference type="Rhea" id="RHEA-COMP:11604"/>
        <dbReference type="ChEBI" id="CHEBI:15378"/>
        <dbReference type="ChEBI" id="CHEBI:29999"/>
        <dbReference type="ChEBI" id="CHEBI:30616"/>
        <dbReference type="ChEBI" id="CHEBI:83421"/>
        <dbReference type="ChEBI" id="CHEBI:456216"/>
        <dbReference type="EC" id="2.7.11.1"/>
    </reaction>
</comment>
<dbReference type="SUPFAM" id="SSF55729">
    <property type="entry name" value="Acyl-CoA N-acyltransferases (Nat)"/>
    <property type="match status" value="1"/>
</dbReference>
<dbReference type="InterPro" id="IPR016181">
    <property type="entry name" value="Acyl_CoA_acyltransferase"/>
</dbReference>
<comment type="caution">
    <text evidence="17">The sequence shown here is derived from an EMBL/GenBank/DDBJ whole genome shotgun (WGS) entry which is preliminary data.</text>
</comment>
<dbReference type="PROSITE" id="PS00107">
    <property type="entry name" value="PROTEIN_KINASE_ATP"/>
    <property type="match status" value="1"/>
</dbReference>
<dbReference type="CDD" id="cd04301">
    <property type="entry name" value="NAT_SF"/>
    <property type="match status" value="1"/>
</dbReference>
<protein>
    <recommendedName>
        <fullName evidence="12">Aurora kinase</fullName>
        <ecNumber evidence="12">2.7.11.1</ecNumber>
    </recommendedName>
</protein>
<dbReference type="Pfam" id="PF18014">
    <property type="entry name" value="Acetyltransf_18"/>
    <property type="match status" value="1"/>
</dbReference>
<keyword evidence="1 12" id="KW-0723">Serine/threonine-protein kinase</keyword>
<comment type="catalytic activity">
    <reaction evidence="6 12">
        <text>L-threonyl-[protein] + ATP = O-phospho-L-threonyl-[protein] + ADP + H(+)</text>
        <dbReference type="Rhea" id="RHEA:46608"/>
        <dbReference type="Rhea" id="RHEA-COMP:11060"/>
        <dbReference type="Rhea" id="RHEA-COMP:11605"/>
        <dbReference type="ChEBI" id="CHEBI:15378"/>
        <dbReference type="ChEBI" id="CHEBI:30013"/>
        <dbReference type="ChEBI" id="CHEBI:30616"/>
        <dbReference type="ChEBI" id="CHEBI:61977"/>
        <dbReference type="ChEBI" id="CHEBI:456216"/>
        <dbReference type="EC" id="2.7.11.1"/>
    </reaction>
</comment>
<dbReference type="InterPro" id="IPR017441">
    <property type="entry name" value="Protein_kinase_ATP_BS"/>
</dbReference>
<keyword evidence="4 12" id="KW-0418">Kinase</keyword>
<evidence type="ECO:0000256" key="6">
    <source>
        <dbReference type="ARBA" id="ARBA00047899"/>
    </source>
</evidence>
<evidence type="ECO:0000256" key="1">
    <source>
        <dbReference type="ARBA" id="ARBA00022527"/>
    </source>
</evidence>
<organism evidence="17 18">
    <name type="scientific">Adineta steineri</name>
    <dbReference type="NCBI Taxonomy" id="433720"/>
    <lineage>
        <taxon>Eukaryota</taxon>
        <taxon>Metazoa</taxon>
        <taxon>Spiralia</taxon>
        <taxon>Gnathifera</taxon>
        <taxon>Rotifera</taxon>
        <taxon>Eurotatoria</taxon>
        <taxon>Bdelloidea</taxon>
        <taxon>Adinetida</taxon>
        <taxon>Adinetidae</taxon>
        <taxon>Adineta</taxon>
    </lineage>
</organism>
<dbReference type="InterPro" id="IPR000719">
    <property type="entry name" value="Prot_kinase_dom"/>
</dbReference>
<dbReference type="CDD" id="cd14007">
    <property type="entry name" value="STKc_Aurora"/>
    <property type="match status" value="1"/>
</dbReference>
<dbReference type="Proteomes" id="UP000663832">
    <property type="component" value="Unassembled WGS sequence"/>
</dbReference>
<feature type="binding site" evidence="9">
    <location>
        <position position="111"/>
    </location>
    <ligand>
        <name>ATP</name>
        <dbReference type="ChEBI" id="CHEBI:30616"/>
    </ligand>
</feature>
<feature type="compositionally biased region" description="Basic and acidic residues" evidence="13">
    <location>
        <begin position="28"/>
        <end position="38"/>
    </location>
</feature>
<dbReference type="InterPro" id="IPR000182">
    <property type="entry name" value="GNAT_dom"/>
</dbReference>
<sequence>MKSSSRSILQNRNVENRPIPSEYFSTVDSKKHNEENRKQPGASSSSSSYSNADLITNHLNETSAASKSTTGSSQRQWTINDFEIGAPLGRGRFGHVYCVREKKSKYIVALKAIIKDQISTPRLAKQLISEISIQSRLKHPNILRLYGFFHDEQRIFLLLEYAPGGELYRRMQKEKVLQENEAAGFVYQLCNALSYLHSKQIIHRDIKPENILIGVYGILKLADFGWSAESSEANKRTTLCGTLDYLAPEMLNGNGYDEKIDLWCLGVFTYEMIVGKPPFDSQTQQDTIRLIRTNDLSFPSHTSSHARDLISQLIRRNPLDRMPLNEVIQHEWIIENANIKAIDENYEKINKSTSINQKNETTTLTSQYSFWLYRNEKIESLNVFIRPVISTDIYDLKVLFSDCSLFQRASVDFSMYYFAFRPKHSYVITSKHGLLAHASIKQWNFNHHLRSSILMLGLVYVRPDYRKFGIGELLTNYVLKIKSEEVSCIHANILTQHLPFYIRYGFQASFSLVGLVGKLGEFYNLTNIIEEDVTIQQYELSDILDIATYDSHIYPTYRIHYFEQLREHIYSIAGYVARSTKTNTILGYIILNFSQEFIKCGPLYADNINIALMLLKQCATDYDGTMLLTLPEDNRLAIKMFESKHFKQTNILHRVYTGSENIFHGKVFEHIWAVTDDWLSLI</sequence>
<evidence type="ECO:0000256" key="9">
    <source>
        <dbReference type="PIRSR" id="PIRSR630616-2"/>
    </source>
</evidence>
<evidence type="ECO:0000256" key="11">
    <source>
        <dbReference type="PROSITE-ProRule" id="PRU10141"/>
    </source>
</evidence>
<name>A0A816ATY1_9BILA</name>
<dbReference type="FunFam" id="1.10.510.10:FF:000235">
    <property type="entry name" value="Serine/threonine-protein kinase ark1"/>
    <property type="match status" value="1"/>
</dbReference>
<evidence type="ECO:0000256" key="10">
    <source>
        <dbReference type="PIRSR" id="PIRSR630616-3"/>
    </source>
</evidence>
<dbReference type="InterPro" id="IPR008271">
    <property type="entry name" value="Ser/Thr_kinase_AS"/>
</dbReference>
<dbReference type="Gene3D" id="3.30.200.20">
    <property type="entry name" value="Phosphorylase Kinase, domain 1"/>
    <property type="match status" value="1"/>
</dbReference>
<dbReference type="InterPro" id="IPR011009">
    <property type="entry name" value="Kinase-like_dom_sf"/>
</dbReference>
<evidence type="ECO:0000256" key="13">
    <source>
        <dbReference type="SAM" id="MobiDB-lite"/>
    </source>
</evidence>
<dbReference type="GO" id="GO:0004674">
    <property type="term" value="F:protein serine/threonine kinase activity"/>
    <property type="evidence" value="ECO:0007669"/>
    <property type="project" value="UniProtKB-KW"/>
</dbReference>
<evidence type="ECO:0000256" key="5">
    <source>
        <dbReference type="ARBA" id="ARBA00022840"/>
    </source>
</evidence>
<feature type="binding site" evidence="9">
    <location>
        <position position="223"/>
    </location>
    <ligand>
        <name>ATP</name>
        <dbReference type="ChEBI" id="CHEBI:30616"/>
    </ligand>
</feature>
<dbReference type="Pfam" id="PF00069">
    <property type="entry name" value="Pkinase"/>
    <property type="match status" value="1"/>
</dbReference>
<feature type="cross-link" description="Glycyl lysine isopeptide (Lys-Gly) (interchain with G-Cter in SUMO2)" evidence="10">
    <location>
        <position position="207"/>
    </location>
</feature>
<dbReference type="SMART" id="SM00220">
    <property type="entry name" value="S_TKc"/>
    <property type="match status" value="1"/>
</dbReference>
<dbReference type="SUPFAM" id="SSF56112">
    <property type="entry name" value="Protein kinase-like (PK-like)"/>
    <property type="match status" value="1"/>
</dbReference>
<reference evidence="17" key="1">
    <citation type="submission" date="2021-02" db="EMBL/GenBank/DDBJ databases">
        <authorList>
            <person name="Nowell W R."/>
        </authorList>
    </citation>
    <scope>NUCLEOTIDE SEQUENCE</scope>
</reference>
<dbReference type="Proteomes" id="UP000663877">
    <property type="component" value="Unassembled WGS sequence"/>
</dbReference>
<dbReference type="PROSITE" id="PS00108">
    <property type="entry name" value="PROTEIN_KINASE_ST"/>
    <property type="match status" value="1"/>
</dbReference>
<dbReference type="Pfam" id="PF13508">
    <property type="entry name" value="Acetyltransf_7"/>
    <property type="match status" value="1"/>
</dbReference>
<dbReference type="GO" id="GO:0016747">
    <property type="term" value="F:acyltransferase activity, transferring groups other than amino-acyl groups"/>
    <property type="evidence" value="ECO:0007669"/>
    <property type="project" value="InterPro"/>
</dbReference>
<evidence type="ECO:0000256" key="4">
    <source>
        <dbReference type="ARBA" id="ARBA00022777"/>
    </source>
</evidence>
<evidence type="ECO:0000313" key="16">
    <source>
        <dbReference type="EMBL" id="CAF1357666.1"/>
    </source>
</evidence>
<evidence type="ECO:0000256" key="7">
    <source>
        <dbReference type="ARBA" id="ARBA00048679"/>
    </source>
</evidence>
<evidence type="ECO:0000256" key="8">
    <source>
        <dbReference type="PIRSR" id="PIRSR630616-1"/>
    </source>
</evidence>
<dbReference type="InterPro" id="IPR030616">
    <property type="entry name" value="Aur-like"/>
</dbReference>
<proteinExistence type="inferred from homology"/>
<evidence type="ECO:0000259" key="14">
    <source>
        <dbReference type="PROSITE" id="PS50011"/>
    </source>
</evidence>
<dbReference type="EMBL" id="CAJNOI010000877">
    <property type="protein sequence ID" value="CAF1357666.1"/>
    <property type="molecule type" value="Genomic_DNA"/>
</dbReference>
<evidence type="ECO:0000256" key="12">
    <source>
        <dbReference type="RuleBase" id="RU367134"/>
    </source>
</evidence>
<dbReference type="FunFam" id="3.30.200.20:FF:000042">
    <property type="entry name" value="Aurora kinase A"/>
    <property type="match status" value="1"/>
</dbReference>
<evidence type="ECO:0000259" key="15">
    <source>
        <dbReference type="PROSITE" id="PS51186"/>
    </source>
</evidence>
<feature type="domain" description="Protein kinase" evidence="14">
    <location>
        <begin position="82"/>
        <end position="333"/>
    </location>
</feature>
<feature type="domain" description="N-acetyltransferase" evidence="15">
    <location>
        <begin position="383"/>
        <end position="529"/>
    </location>
</feature>
<evidence type="ECO:0000256" key="2">
    <source>
        <dbReference type="ARBA" id="ARBA00022679"/>
    </source>
</evidence>
<accession>A0A816ATY1</accession>
<feature type="binding site" evidence="9">
    <location>
        <begin position="160"/>
        <end position="162"/>
    </location>
    <ligand>
        <name>ATP</name>
        <dbReference type="ChEBI" id="CHEBI:30616"/>
    </ligand>
</feature>
<feature type="compositionally biased region" description="Polar residues" evidence="13">
    <location>
        <begin position="1"/>
        <end position="13"/>
    </location>
</feature>
<gene>
    <name evidence="16" type="ORF">BJG266_LOCUS35313</name>
    <name evidence="17" type="ORF">QVE165_LOCUS52357</name>
</gene>
<dbReference type="EMBL" id="CAJNOM010001227">
    <property type="protein sequence ID" value="CAF1599224.1"/>
    <property type="molecule type" value="Genomic_DNA"/>
</dbReference>
<feature type="region of interest" description="Disordered" evidence="13">
    <location>
        <begin position="1"/>
        <end position="50"/>
    </location>
</feature>
<keyword evidence="18" id="KW-1185">Reference proteome</keyword>
<evidence type="ECO:0000313" key="17">
    <source>
        <dbReference type="EMBL" id="CAF1599224.1"/>
    </source>
</evidence>